<evidence type="ECO:0000313" key="1">
    <source>
        <dbReference type="EMBL" id="USS41024.1"/>
    </source>
</evidence>
<organism evidence="1 2">
    <name type="scientific">Thermococcus aggregans</name>
    <dbReference type="NCBI Taxonomy" id="110163"/>
    <lineage>
        <taxon>Archaea</taxon>
        <taxon>Methanobacteriati</taxon>
        <taxon>Methanobacteriota</taxon>
        <taxon>Thermococci</taxon>
        <taxon>Thermococcales</taxon>
        <taxon>Thermococcaceae</taxon>
        <taxon>Thermococcus</taxon>
    </lineage>
</organism>
<protein>
    <submittedName>
        <fullName evidence="1">Uncharacterized protein</fullName>
    </submittedName>
</protein>
<gene>
    <name evidence="1" type="ORF">NF865_02050</name>
</gene>
<dbReference type="KEGG" id="tagg:NF865_02050"/>
<reference evidence="1" key="2">
    <citation type="submission" date="2022-06" db="EMBL/GenBank/DDBJ databases">
        <authorList>
            <person name="Park Y.-J."/>
        </authorList>
    </citation>
    <scope>NUCLEOTIDE SEQUENCE</scope>
    <source>
        <strain evidence="1">TY</strain>
    </source>
</reference>
<proteinExistence type="predicted"/>
<dbReference type="Proteomes" id="UP001055732">
    <property type="component" value="Chromosome"/>
</dbReference>
<evidence type="ECO:0000313" key="2">
    <source>
        <dbReference type="Proteomes" id="UP001055732"/>
    </source>
</evidence>
<dbReference type="RefSeq" id="WP_253304965.1">
    <property type="nucleotide sequence ID" value="NZ_CP099582.1"/>
</dbReference>
<dbReference type="AlphaFoldDB" id="A0A9E7MY16"/>
<accession>A0A9E7MY16</accession>
<name>A0A9E7MY16_THEAG</name>
<sequence length="149" mass="17351">MHKVGLWISPFHPSLLEEATGLFFTKKRRQIAVKLWKWFAENSIAHLTEIIRFAVELTDNRELVEYYTRLIIEVEDPWSYEGMLEIKGRLLEKATELGVNLKKVLDDVEYAIGVMKVLGVLFESDEILVYNPSGLVRFLRKIAQEIERG</sequence>
<reference evidence="1" key="1">
    <citation type="journal article" date="1998" name="Int. J. Syst. Bacteriol. 48 Pt">
        <title>Thermococcus guaymasensis sp. nov. and Thermococcus aggregans sp. nov., two novel thermophilic archaea isolated from the Guaymas Basin hydrothermal vent site.</title>
        <authorList>
            <person name="Canganella F."/>
            <person name="Jones W.J."/>
            <person name="Gambacorta A."/>
            <person name="Antranikian G."/>
        </authorList>
    </citation>
    <scope>NUCLEOTIDE SEQUENCE</scope>
    <source>
        <strain evidence="1">TY</strain>
    </source>
</reference>
<keyword evidence="2" id="KW-1185">Reference proteome</keyword>
<dbReference type="EMBL" id="CP099582">
    <property type="protein sequence ID" value="USS41024.1"/>
    <property type="molecule type" value="Genomic_DNA"/>
</dbReference>